<dbReference type="RefSeq" id="WP_087434435.1">
    <property type="nucleotide sequence ID" value="NZ_JAMDLV010000031.1"/>
</dbReference>
<dbReference type="PRINTS" id="PR01950">
    <property type="entry name" value="LANCSUPER"/>
</dbReference>
<name>A0ABT4DRS2_9BACL</name>
<evidence type="ECO:0000313" key="2">
    <source>
        <dbReference type="Proteomes" id="UP001207626"/>
    </source>
</evidence>
<dbReference type="InterPro" id="IPR033889">
    <property type="entry name" value="LanC"/>
</dbReference>
<dbReference type="EMBL" id="JAMDLW010000011">
    <property type="protein sequence ID" value="MCY9520019.1"/>
    <property type="molecule type" value="Genomic_DNA"/>
</dbReference>
<dbReference type="SUPFAM" id="SSF158745">
    <property type="entry name" value="LanC-like"/>
    <property type="match status" value="1"/>
</dbReference>
<dbReference type="InterPro" id="IPR007822">
    <property type="entry name" value="LANC-like"/>
</dbReference>
<dbReference type="Proteomes" id="UP001207626">
    <property type="component" value="Unassembled WGS sequence"/>
</dbReference>
<comment type="caution">
    <text evidence="1">The sequence shown here is derived from an EMBL/GenBank/DDBJ whole genome shotgun (WGS) entry which is preliminary data.</text>
</comment>
<keyword evidence="2" id="KW-1185">Reference proteome</keyword>
<dbReference type="Pfam" id="PF05147">
    <property type="entry name" value="LANC_like"/>
    <property type="match status" value="1"/>
</dbReference>
<dbReference type="CDD" id="cd04793">
    <property type="entry name" value="LanC"/>
    <property type="match status" value="1"/>
</dbReference>
<proteinExistence type="predicted"/>
<protein>
    <submittedName>
        <fullName evidence="1">Lanthionine synthetase C family protein</fullName>
    </submittedName>
</protein>
<organism evidence="1 2">
    <name type="scientific">Paenibacillus apiarius</name>
    <dbReference type="NCBI Taxonomy" id="46240"/>
    <lineage>
        <taxon>Bacteria</taxon>
        <taxon>Bacillati</taxon>
        <taxon>Bacillota</taxon>
        <taxon>Bacilli</taxon>
        <taxon>Bacillales</taxon>
        <taxon>Paenibacillaceae</taxon>
        <taxon>Paenibacillus</taxon>
    </lineage>
</organism>
<gene>
    <name evidence="1" type="ORF">M5X09_10030</name>
</gene>
<sequence>MMVELVRNDSAPWLPVGCELREKVEEVLRDIAERYKDPEQVRQRMREVPPEQLDGMNYARWRDGSLASGFPGICLLMGQMDHLFPHEGWDLIGHRYLELLQKTIEEEGIQHLSLYNGLAGILVGIHSLSRKRTRYLKMMDTLADLYEQKMGFIIDRIRCNWNEGNMMMGDYDVIQGLSGMGRVALLFSERPGMRKIWEDTVTLFHLYCGEKEIAGQLVPSWHVSSMNQFREEEKVKYPNGNFNLGLSHGISGPLAFLSVSYLHGIQAESVASDLHTLAEFVCKWSIRNEKGTFFAGRISFEEWEQERLLPSAELEYRDSWCYGVPGIARSLWLAGKALQNEKWLEISLRAYMEISNRAHRKGGLTSGTLCHGVGGLLHLIQRMYSDTGHETLRSMRDRFAKDVLDLYEPGSLFGYYDESYQMGDYTKVDEAGFLTGASGVALVLASLLSDQSPDWDLVLMIQ</sequence>
<accession>A0ABT4DRS2</accession>
<dbReference type="Gene3D" id="1.50.10.20">
    <property type="match status" value="1"/>
</dbReference>
<dbReference type="PRINTS" id="PR01955">
    <property type="entry name" value="LANCFRANKIA"/>
</dbReference>
<dbReference type="SMART" id="SM01260">
    <property type="entry name" value="LANC_like"/>
    <property type="match status" value="1"/>
</dbReference>
<evidence type="ECO:0000313" key="1">
    <source>
        <dbReference type="EMBL" id="MCY9520019.1"/>
    </source>
</evidence>
<reference evidence="1 2" key="1">
    <citation type="submission" date="2022-05" db="EMBL/GenBank/DDBJ databases">
        <title>Genome Sequencing of Bee-Associated Microbes.</title>
        <authorList>
            <person name="Dunlap C."/>
        </authorList>
    </citation>
    <scope>NUCLEOTIDE SEQUENCE [LARGE SCALE GENOMIC DNA]</scope>
    <source>
        <strain evidence="1 2">NRRL NRS-1438</strain>
    </source>
</reference>